<dbReference type="Pfam" id="PF01979">
    <property type="entry name" value="Amidohydro_1"/>
    <property type="match status" value="1"/>
</dbReference>
<comment type="caution">
    <text evidence="3">The sequence shown here is derived from an EMBL/GenBank/DDBJ whole genome shotgun (WGS) entry which is preliminary data.</text>
</comment>
<organism evidence="3 4">
    <name type="scientific">Pseudomonas viridiflava</name>
    <name type="common">Phytomonas viridiflava</name>
    <dbReference type="NCBI Taxonomy" id="33069"/>
    <lineage>
        <taxon>Bacteria</taxon>
        <taxon>Pseudomonadati</taxon>
        <taxon>Pseudomonadota</taxon>
        <taxon>Gammaproteobacteria</taxon>
        <taxon>Pseudomonadales</taxon>
        <taxon>Pseudomonadaceae</taxon>
        <taxon>Pseudomonas</taxon>
    </lineage>
</organism>
<dbReference type="InterPro" id="IPR006680">
    <property type="entry name" value="Amidohydro-rel"/>
</dbReference>
<dbReference type="GO" id="GO:0016810">
    <property type="term" value="F:hydrolase activity, acting on carbon-nitrogen (but not peptide) bonds"/>
    <property type="evidence" value="ECO:0007669"/>
    <property type="project" value="InterPro"/>
</dbReference>
<evidence type="ECO:0000313" key="3">
    <source>
        <dbReference type="EMBL" id="RMT84084.1"/>
    </source>
</evidence>
<dbReference type="InterPro" id="IPR051781">
    <property type="entry name" value="Metallo-dep_Hydrolase"/>
</dbReference>
<dbReference type="InterPro" id="IPR057744">
    <property type="entry name" value="OTAase-like"/>
</dbReference>
<accession>A0A3M5PHW1</accession>
<dbReference type="EMBL" id="RBTP01000012">
    <property type="protein sequence ID" value="RMT84084.1"/>
    <property type="molecule type" value="Genomic_DNA"/>
</dbReference>
<dbReference type="InterPro" id="IPR032466">
    <property type="entry name" value="Metal_Hydrolase"/>
</dbReference>
<evidence type="ECO:0000313" key="4">
    <source>
        <dbReference type="Proteomes" id="UP000273854"/>
    </source>
</evidence>
<name>A0A3M5PHW1_PSEVI</name>
<dbReference type="PANTHER" id="PTHR43135:SF3">
    <property type="entry name" value="ALPHA-D-RIBOSE 1-METHYLPHOSPHONATE 5-TRIPHOSPHATE DIPHOSPHATASE"/>
    <property type="match status" value="1"/>
</dbReference>
<protein>
    <submittedName>
        <fullName evidence="3">Amidohydrolase</fullName>
    </submittedName>
</protein>
<dbReference type="InterPro" id="IPR011059">
    <property type="entry name" value="Metal-dep_hydrolase_composite"/>
</dbReference>
<feature type="domain" description="Amidohydrolase-related" evidence="2">
    <location>
        <begin position="137"/>
        <end position="488"/>
    </location>
</feature>
<evidence type="ECO:0000256" key="1">
    <source>
        <dbReference type="SAM" id="MobiDB-lite"/>
    </source>
</evidence>
<gene>
    <name evidence="3" type="ORF">ALP40_05114</name>
</gene>
<reference evidence="3 4" key="1">
    <citation type="submission" date="2018-08" db="EMBL/GenBank/DDBJ databases">
        <title>Recombination of ecologically and evolutionarily significant loci maintains genetic cohesion in the Pseudomonas syringae species complex.</title>
        <authorList>
            <person name="Dillon M."/>
            <person name="Thakur S."/>
            <person name="Almeida R.N.D."/>
            <person name="Weir B.S."/>
            <person name="Guttman D.S."/>
        </authorList>
    </citation>
    <scope>NUCLEOTIDE SEQUENCE [LARGE SCALE GENOMIC DNA]</scope>
    <source>
        <strain evidence="3 4">ICMP 19473</strain>
    </source>
</reference>
<dbReference type="SUPFAM" id="SSF51556">
    <property type="entry name" value="Metallo-dependent hydrolases"/>
    <property type="match status" value="1"/>
</dbReference>
<feature type="region of interest" description="Disordered" evidence="1">
    <location>
        <begin position="57"/>
        <end position="76"/>
    </location>
</feature>
<dbReference type="Gene3D" id="3.20.20.140">
    <property type="entry name" value="Metal-dependent hydrolases"/>
    <property type="match status" value="1"/>
</dbReference>
<dbReference type="CDD" id="cd01299">
    <property type="entry name" value="Met_dep_hydrolase_A"/>
    <property type="match status" value="1"/>
</dbReference>
<dbReference type="AlphaFoldDB" id="A0A3M5PHW1"/>
<sequence>MAADPRSVHGFIGRLQLRSHPFRRFRHFHHHLADCLDRQQPCAGLLHHVRGNCQRHRRDALSRPFPRPQSPSDWSLSMSTAESSRLILRNGRLLDLELGQLISGQEVVIQGERIVEVRAEGEPAGPDDQVIDLGGKTLMPGLIDCHVHVLASNANLGMNALQPNAIIMYRALPILSAMLERGFTTVRDAGGADWALARSIQLGLIPGPRIFASGKALSQTGGHGDMRARGELLLNEPCSCCFRAGAIARVVDGVDNVRLAVREELQQGANQIKIMASGGVSSPTDPIANTQYSEAEIRAIVDEAAAANTYVMAHAYTARAIRRAIECGVRTIEHGNLVDADTARLMAEKGAFAVPTQVTYEMLAEYGERFGLPADSVAKIEDVRQAGRNALVLFAEAGVPMGYGSDLLGEMHEYQTHELKIRAEVLGNLAALRSATSVAAQILQREGELGCIAKGAIADVLVVDGDPLTDIHCLVGQGERLAMIVQGGRVRKNTLTAHQD</sequence>
<dbReference type="Gene3D" id="2.30.40.10">
    <property type="entry name" value="Urease, subunit C, domain 1"/>
    <property type="match status" value="1"/>
</dbReference>
<evidence type="ECO:0000259" key="2">
    <source>
        <dbReference type="Pfam" id="PF01979"/>
    </source>
</evidence>
<keyword evidence="3" id="KW-0378">Hydrolase</keyword>
<dbReference type="SUPFAM" id="SSF51338">
    <property type="entry name" value="Composite domain of metallo-dependent hydrolases"/>
    <property type="match status" value="1"/>
</dbReference>
<proteinExistence type="predicted"/>
<dbReference type="PANTHER" id="PTHR43135">
    <property type="entry name" value="ALPHA-D-RIBOSE 1-METHYLPHOSPHONATE 5-TRIPHOSPHATE DIPHOSPHATASE"/>
    <property type="match status" value="1"/>
</dbReference>
<dbReference type="Proteomes" id="UP000273854">
    <property type="component" value="Unassembled WGS sequence"/>
</dbReference>